<feature type="domain" description="COPA/B TPR" evidence="17">
    <location>
        <begin position="552"/>
        <end position="732"/>
    </location>
</feature>
<organism evidence="18 19">
    <name type="scientific">Physocladia obscura</name>
    <dbReference type="NCBI Taxonomy" id="109957"/>
    <lineage>
        <taxon>Eukaryota</taxon>
        <taxon>Fungi</taxon>
        <taxon>Fungi incertae sedis</taxon>
        <taxon>Chytridiomycota</taxon>
        <taxon>Chytridiomycota incertae sedis</taxon>
        <taxon>Chytridiomycetes</taxon>
        <taxon>Chytridiales</taxon>
        <taxon>Chytriomycetaceae</taxon>
        <taxon>Physocladia</taxon>
    </lineage>
</organism>
<feature type="region of interest" description="Disordered" evidence="15">
    <location>
        <begin position="809"/>
        <end position="833"/>
    </location>
</feature>
<dbReference type="GO" id="GO:0006886">
    <property type="term" value="P:intracellular protein transport"/>
    <property type="evidence" value="ECO:0007669"/>
    <property type="project" value="InterPro"/>
</dbReference>
<keyword evidence="4" id="KW-0813">Transport</keyword>
<dbReference type="PANTHER" id="PTHR19876">
    <property type="entry name" value="COATOMER"/>
    <property type="match status" value="1"/>
</dbReference>
<feature type="non-terminal residue" evidence="18">
    <location>
        <position position="1"/>
    </location>
</feature>
<dbReference type="PRINTS" id="PR00320">
    <property type="entry name" value="GPROTEINBRPT"/>
</dbReference>
<dbReference type="InterPro" id="IPR036322">
    <property type="entry name" value="WD40_repeat_dom_sf"/>
</dbReference>
<accession>A0AAD5SSN8</accession>
<dbReference type="GO" id="GO:0006890">
    <property type="term" value="P:retrograde vesicle-mediated transport, Golgi to endoplasmic reticulum"/>
    <property type="evidence" value="ECO:0007669"/>
    <property type="project" value="TreeGrafter"/>
</dbReference>
<feature type="domain" description="COPA/B second beta-propeller" evidence="16">
    <location>
        <begin position="311"/>
        <end position="517"/>
    </location>
</feature>
<evidence type="ECO:0000256" key="9">
    <source>
        <dbReference type="ARBA" id="ARBA00022927"/>
    </source>
</evidence>
<dbReference type="GO" id="GO:0006891">
    <property type="term" value="P:intra-Golgi vesicle-mediated transport"/>
    <property type="evidence" value="ECO:0007669"/>
    <property type="project" value="TreeGrafter"/>
</dbReference>
<evidence type="ECO:0000256" key="15">
    <source>
        <dbReference type="SAM" id="MobiDB-lite"/>
    </source>
</evidence>
<evidence type="ECO:0000256" key="10">
    <source>
        <dbReference type="ARBA" id="ARBA00023034"/>
    </source>
</evidence>
<dbReference type="SUPFAM" id="SSF50978">
    <property type="entry name" value="WD40 repeat-like"/>
    <property type="match status" value="2"/>
</dbReference>
<dbReference type="FunFam" id="1.25.40.470:FF:000001">
    <property type="entry name" value="Coatomer subunit beta"/>
    <property type="match status" value="1"/>
</dbReference>
<evidence type="ECO:0000259" key="17">
    <source>
        <dbReference type="Pfam" id="PF23953"/>
    </source>
</evidence>
<dbReference type="PANTHER" id="PTHR19876:SF2">
    <property type="entry name" value="COATOMER SUBUNIT BETA"/>
    <property type="match status" value="1"/>
</dbReference>
<evidence type="ECO:0000256" key="3">
    <source>
        <dbReference type="ARBA" id="ARBA00010844"/>
    </source>
</evidence>
<dbReference type="GO" id="GO:0006888">
    <property type="term" value="P:endoplasmic reticulum to Golgi vesicle-mediated transport"/>
    <property type="evidence" value="ECO:0007669"/>
    <property type="project" value="TreeGrafter"/>
</dbReference>
<feature type="repeat" description="WD" evidence="14">
    <location>
        <begin position="87"/>
        <end position="119"/>
    </location>
</feature>
<evidence type="ECO:0000256" key="14">
    <source>
        <dbReference type="PROSITE-ProRule" id="PRU00221"/>
    </source>
</evidence>
<proteinExistence type="inferred from homology"/>
<feature type="repeat" description="WD" evidence="14">
    <location>
        <begin position="217"/>
        <end position="258"/>
    </location>
</feature>
<sequence length="883" mass="98759">RKLSNRSDRVKALDFHPSEPWLITALYNGNTYIWNHETQTLVKTFEVTEAPLRAVKFIPRKSWFVAGGDDMHLRVFNYQTHEKVTAFDAHSDYIRCVAVHPTQSYVLSSSDDMTIKLWDWDKNWRNMMVFEGHTHLVMNIAINPKDQNTFASASLDGSVKVWSLGSPVPNYTLTGHEKGVNSVDYYHGGDKPYLITGADDRMIKIWDYQNKTCVQTLEGHTQNVTAVAFHPELPIIMSGSEDGTVRIWHANTYRLENTLNYGMERVWATAYIKGSNDIAFGYDEGTIVVKLGREEPSVSMDNSGKIIWAKHSEIKTANIKASAEDYIKDGERMLLPTKELGSCEVYPQSLQHSPNGRFVVVCGDGEWIIYTALAWRNKEFGSALEFVWGDDNDYATRESSSKIKVFKNFKEKANVQIKPSYSAEGIYGGALLGVRSNSFLNFYDWETGVCVRRVDVVARNVFWSDSGLVTITCDDIAYVLRFNREAYQLHLETHGVVSVGEEGIESAFDFVAEVTETTMYLLGYIPRDNRVYLADKDLNVFSYALPISLIDYQTYVLRGDMEAARAVLPNVPAEQRSRIARFLESQNLKEEALIVSTDPEHRFDLAIQLGKIQIAHEIAKEIDLEQNWKLVGDLALASWMFDLAEDCLKKANDIEGLLLFYQTSGNAAGIRHVAELAVEKGRHNIAFTAFMISNQVEKAIDLLISSNRIPEAAFLARTYAPSSISRVVTVWKDSLIKSGKKKISDSLADPSQYANLFPDLSYGLFLEGFQAEKKGEVVDAREYLKWKEMADVDIVAELKQQFPNGPPDFRARIQPVLSPSASPSPRAVSPEVKSGAASSVFASPVAGPSSLSPAIKAQTFTSAPQSPAPASAVVSRGSFDDEF</sequence>
<dbReference type="CDD" id="cd00200">
    <property type="entry name" value="WD40"/>
    <property type="match status" value="1"/>
</dbReference>
<keyword evidence="12" id="KW-0968">Cytoplasmic vesicle</keyword>
<feature type="region of interest" description="Disordered" evidence="15">
    <location>
        <begin position="858"/>
        <end position="883"/>
    </location>
</feature>
<dbReference type="Gene3D" id="2.130.10.10">
    <property type="entry name" value="YVTN repeat-like/Quinoprotein amine dehydrogenase"/>
    <property type="match status" value="1"/>
</dbReference>
<keyword evidence="9" id="KW-0653">Protein transport</keyword>
<keyword evidence="6 14" id="KW-0853">WD repeat</keyword>
<dbReference type="Proteomes" id="UP001211907">
    <property type="component" value="Unassembled WGS sequence"/>
</dbReference>
<comment type="caution">
    <text evidence="18">The sequence shown here is derived from an EMBL/GenBank/DDBJ whole genome shotgun (WGS) entry which is preliminary data.</text>
</comment>
<comment type="similarity">
    <text evidence="3">Belongs to the WD repeat COPB2 family.</text>
</comment>
<evidence type="ECO:0000256" key="11">
    <source>
        <dbReference type="ARBA" id="ARBA00023136"/>
    </source>
</evidence>
<name>A0AAD5SSN8_9FUNG</name>
<protein>
    <recommendedName>
        <fullName evidence="13">Beta'-coat protein</fullName>
    </recommendedName>
</protein>
<dbReference type="PROSITE" id="PS50294">
    <property type="entry name" value="WD_REPEATS_REGION"/>
    <property type="match status" value="4"/>
</dbReference>
<dbReference type="GO" id="GO:0030126">
    <property type="term" value="C:COPI vesicle coat"/>
    <property type="evidence" value="ECO:0007669"/>
    <property type="project" value="TreeGrafter"/>
</dbReference>
<feature type="non-terminal residue" evidence="18">
    <location>
        <position position="883"/>
    </location>
</feature>
<evidence type="ECO:0000313" key="18">
    <source>
        <dbReference type="EMBL" id="KAJ3093861.1"/>
    </source>
</evidence>
<dbReference type="InterPro" id="IPR056176">
    <property type="entry name" value="TPR_COPA_B"/>
</dbReference>
<evidence type="ECO:0000256" key="2">
    <source>
        <dbReference type="ARBA" id="ARBA00004347"/>
    </source>
</evidence>
<keyword evidence="5" id="KW-0963">Cytoplasm</keyword>
<evidence type="ECO:0000259" key="16">
    <source>
        <dbReference type="Pfam" id="PF04053"/>
    </source>
</evidence>
<keyword evidence="8" id="KW-0931">ER-Golgi transport</keyword>
<feature type="repeat" description="WD" evidence="14">
    <location>
        <begin position="173"/>
        <end position="216"/>
    </location>
</feature>
<dbReference type="PIRSF" id="PIRSF005567">
    <property type="entry name" value="Coatomer_beta'_subunit"/>
    <property type="match status" value="1"/>
</dbReference>
<evidence type="ECO:0000256" key="8">
    <source>
        <dbReference type="ARBA" id="ARBA00022892"/>
    </source>
</evidence>
<dbReference type="Pfam" id="PF23953">
    <property type="entry name" value="TPR_COPA_B"/>
    <property type="match status" value="1"/>
</dbReference>
<feature type="compositionally biased region" description="Low complexity" evidence="15">
    <location>
        <begin position="862"/>
        <end position="875"/>
    </location>
</feature>
<keyword evidence="10" id="KW-0333">Golgi apparatus</keyword>
<evidence type="ECO:0000256" key="4">
    <source>
        <dbReference type="ARBA" id="ARBA00022448"/>
    </source>
</evidence>
<evidence type="ECO:0000313" key="19">
    <source>
        <dbReference type="Proteomes" id="UP001211907"/>
    </source>
</evidence>
<feature type="repeat" description="WD" evidence="14">
    <location>
        <begin position="130"/>
        <end position="164"/>
    </location>
</feature>
<dbReference type="InterPro" id="IPR020472">
    <property type="entry name" value="WD40_PAC1"/>
</dbReference>
<evidence type="ECO:0000256" key="7">
    <source>
        <dbReference type="ARBA" id="ARBA00022737"/>
    </source>
</evidence>
<dbReference type="SMART" id="SM00320">
    <property type="entry name" value="WD40"/>
    <property type="match status" value="7"/>
</dbReference>
<feature type="compositionally biased region" description="Low complexity" evidence="15">
    <location>
        <begin position="815"/>
        <end position="830"/>
    </location>
</feature>
<dbReference type="InterPro" id="IPR001680">
    <property type="entry name" value="WD40_rpt"/>
</dbReference>
<dbReference type="GO" id="GO:0000139">
    <property type="term" value="C:Golgi membrane"/>
    <property type="evidence" value="ECO:0007669"/>
    <property type="project" value="UniProtKB-SubCell"/>
</dbReference>
<keyword evidence="11" id="KW-0472">Membrane</keyword>
<comment type="subcellular location">
    <subcellularLocation>
        <location evidence="2">Cytoplasmic vesicle</location>
        <location evidence="2">COPI-coated vesicle membrane</location>
        <topology evidence="2">Peripheral membrane protein</topology>
        <orientation evidence="2">Cytoplasmic side</orientation>
    </subcellularLocation>
    <subcellularLocation>
        <location evidence="1">Golgi apparatus membrane</location>
        <topology evidence="1">Peripheral membrane protein</topology>
        <orientation evidence="1">Cytoplasmic side</orientation>
    </subcellularLocation>
</comment>
<dbReference type="InterPro" id="IPR006692">
    <property type="entry name" value="Beta-prop_COPA/B_2nd"/>
</dbReference>
<dbReference type="GO" id="GO:0005198">
    <property type="term" value="F:structural molecule activity"/>
    <property type="evidence" value="ECO:0007669"/>
    <property type="project" value="InterPro"/>
</dbReference>
<keyword evidence="7" id="KW-0677">Repeat</keyword>
<dbReference type="Pfam" id="PF00400">
    <property type="entry name" value="WD40"/>
    <property type="match status" value="6"/>
</dbReference>
<dbReference type="InterPro" id="IPR016453">
    <property type="entry name" value="COPB2"/>
</dbReference>
<dbReference type="EMBL" id="JADGJH010002964">
    <property type="protein sequence ID" value="KAJ3093861.1"/>
    <property type="molecule type" value="Genomic_DNA"/>
</dbReference>
<evidence type="ECO:0000256" key="12">
    <source>
        <dbReference type="ARBA" id="ARBA00023329"/>
    </source>
</evidence>
<dbReference type="InterPro" id="IPR015943">
    <property type="entry name" value="WD40/YVTN_repeat-like_dom_sf"/>
</dbReference>
<evidence type="ECO:0000256" key="13">
    <source>
        <dbReference type="ARBA" id="ARBA00032920"/>
    </source>
</evidence>
<feature type="repeat" description="WD" evidence="14">
    <location>
        <begin position="3"/>
        <end position="44"/>
    </location>
</feature>
<dbReference type="CDD" id="cd22947">
    <property type="entry name" value="Coatomer_WDAD_beta-like"/>
    <property type="match status" value="1"/>
</dbReference>
<dbReference type="Pfam" id="PF04053">
    <property type="entry name" value="B-prop_COPA_B_2nd"/>
    <property type="match status" value="1"/>
</dbReference>
<evidence type="ECO:0000256" key="1">
    <source>
        <dbReference type="ARBA" id="ARBA00004255"/>
    </source>
</evidence>
<dbReference type="InterPro" id="IPR050844">
    <property type="entry name" value="Coatomer_complex_subunit"/>
</dbReference>
<reference evidence="18" key="1">
    <citation type="submission" date="2020-05" db="EMBL/GenBank/DDBJ databases">
        <title>Phylogenomic resolution of chytrid fungi.</title>
        <authorList>
            <person name="Stajich J.E."/>
            <person name="Amses K."/>
            <person name="Simmons R."/>
            <person name="Seto K."/>
            <person name="Myers J."/>
            <person name="Bonds A."/>
            <person name="Quandt C.A."/>
            <person name="Barry K."/>
            <person name="Liu P."/>
            <person name="Grigoriev I."/>
            <person name="Longcore J.E."/>
            <person name="James T.Y."/>
        </authorList>
    </citation>
    <scope>NUCLEOTIDE SEQUENCE</scope>
    <source>
        <strain evidence="18">JEL0513</strain>
    </source>
</reference>
<dbReference type="Gene3D" id="1.25.40.470">
    <property type="match status" value="1"/>
</dbReference>
<evidence type="ECO:0000256" key="6">
    <source>
        <dbReference type="ARBA" id="ARBA00022574"/>
    </source>
</evidence>
<dbReference type="FunFam" id="2.130.10.10:FF:000008">
    <property type="entry name" value="Coatomer subunit beta"/>
    <property type="match status" value="1"/>
</dbReference>
<dbReference type="PROSITE" id="PS50082">
    <property type="entry name" value="WD_REPEATS_2"/>
    <property type="match status" value="5"/>
</dbReference>
<keyword evidence="19" id="KW-1185">Reference proteome</keyword>
<gene>
    <name evidence="18" type="ORF">HK100_006381</name>
</gene>
<dbReference type="AlphaFoldDB" id="A0AAD5SSN8"/>
<evidence type="ECO:0000256" key="5">
    <source>
        <dbReference type="ARBA" id="ARBA00022490"/>
    </source>
</evidence>